<feature type="non-terminal residue" evidence="1">
    <location>
        <position position="1"/>
    </location>
</feature>
<organism evidence="1 2">
    <name type="scientific">Butyricimonas virosa</name>
    <dbReference type="NCBI Taxonomy" id="544645"/>
    <lineage>
        <taxon>Bacteria</taxon>
        <taxon>Pseudomonadati</taxon>
        <taxon>Bacteroidota</taxon>
        <taxon>Bacteroidia</taxon>
        <taxon>Bacteroidales</taxon>
        <taxon>Odoribacteraceae</taxon>
        <taxon>Butyricimonas</taxon>
    </lineage>
</organism>
<dbReference type="Proteomes" id="UP000286063">
    <property type="component" value="Unassembled WGS sequence"/>
</dbReference>
<dbReference type="AlphaFoldDB" id="A0A413IHJ8"/>
<gene>
    <name evidence="1" type="ORF">DXA50_20340</name>
</gene>
<accession>A0A413IHJ8</accession>
<dbReference type="EMBL" id="QSCR01000080">
    <property type="protein sequence ID" value="RGY10408.1"/>
    <property type="molecule type" value="Genomic_DNA"/>
</dbReference>
<name>A0A413IHJ8_9BACT</name>
<protein>
    <submittedName>
        <fullName evidence="1">Uncharacterized protein</fullName>
    </submittedName>
</protein>
<dbReference type="RefSeq" id="WP_117775781.1">
    <property type="nucleotide sequence ID" value="NZ_QSCR01000080.1"/>
</dbReference>
<comment type="caution">
    <text evidence="1">The sequence shown here is derived from an EMBL/GenBank/DDBJ whole genome shotgun (WGS) entry which is preliminary data.</text>
</comment>
<reference evidence="1 2" key="1">
    <citation type="submission" date="2018-08" db="EMBL/GenBank/DDBJ databases">
        <title>A genome reference for cultivated species of the human gut microbiota.</title>
        <authorList>
            <person name="Zou Y."/>
            <person name="Xue W."/>
            <person name="Luo G."/>
        </authorList>
    </citation>
    <scope>NUCLEOTIDE SEQUENCE [LARGE SCALE GENOMIC DNA]</scope>
    <source>
        <strain evidence="1 2">OF02-7</strain>
    </source>
</reference>
<evidence type="ECO:0000313" key="2">
    <source>
        <dbReference type="Proteomes" id="UP000286063"/>
    </source>
</evidence>
<evidence type="ECO:0000313" key="1">
    <source>
        <dbReference type="EMBL" id="RGY10408.1"/>
    </source>
</evidence>
<sequence length="157" mass="17281">ALSASLYAQQGDLVNAMVSGVGLIPYLGDFAKMFRMKNHFKILSMAVESGAGGAGRGFHSFSAFKRAMGNAAEGNQWHHIVGQHADNVRKFGAESIHNTNNLVEIPKELHHKINGHYNSTRFGTQGLTVRDWLKTQSFEAQYEYGMDVLQKALNGTL</sequence>
<proteinExistence type="predicted"/>